<keyword evidence="4 7" id="KW-0808">Transferase</keyword>
<dbReference type="AlphaFoldDB" id="A0A415ME18"/>
<name>A0A415ME18_9FIRM</name>
<evidence type="ECO:0000256" key="6">
    <source>
        <dbReference type="ARBA" id="ARBA00047942"/>
    </source>
</evidence>
<evidence type="ECO:0000256" key="3">
    <source>
        <dbReference type="ARBA" id="ARBA00022603"/>
    </source>
</evidence>
<dbReference type="NCBIfam" id="TIGR00571">
    <property type="entry name" value="dam"/>
    <property type="match status" value="1"/>
</dbReference>
<dbReference type="PROSITE" id="PS00092">
    <property type="entry name" value="N6_MTASE"/>
    <property type="match status" value="1"/>
</dbReference>
<dbReference type="EC" id="2.1.1.72" evidence="2 7"/>
<keyword evidence="5 7" id="KW-0949">S-adenosyl-L-methionine</keyword>
<dbReference type="GO" id="GO:0032259">
    <property type="term" value="P:methylation"/>
    <property type="evidence" value="ECO:0007669"/>
    <property type="project" value="UniProtKB-KW"/>
</dbReference>
<gene>
    <name evidence="8" type="ORF">DW007_02700</name>
</gene>
<dbReference type="SUPFAM" id="SSF53335">
    <property type="entry name" value="S-adenosyl-L-methionine-dependent methyltransferases"/>
    <property type="match status" value="1"/>
</dbReference>
<dbReference type="InterPro" id="IPR029063">
    <property type="entry name" value="SAM-dependent_MTases_sf"/>
</dbReference>
<evidence type="ECO:0000256" key="4">
    <source>
        <dbReference type="ARBA" id="ARBA00022679"/>
    </source>
</evidence>
<sequence length="281" mass="33299">MGNKKKLIQRGLIELFPKDIDCFIDVFAGSSVVSMNTKANKYFINDNDKNLKQLYKLFKIYNSDTIINHIISRIDEYGLAQERTSHKVFNDDRKDRYKNSYYEFRNYYNTHKNALDFYTLMFYSFSQQFRFNDKGEFNMPCGNDCFSDKNQKYIRNGCTFYHSDNVHIFSMDFRSIPIDSITTKDFVYLDPPYFNTTATYNEAGGWTENDENDLYDFCERLSENNIKWGMSNVFENKGIINQKLVDWCDKNNLNVYTFDKFTYMACGKGNSNAKEVFITNY</sequence>
<dbReference type="GO" id="GO:1904047">
    <property type="term" value="F:S-adenosyl-L-methionine binding"/>
    <property type="evidence" value="ECO:0007669"/>
    <property type="project" value="TreeGrafter"/>
</dbReference>
<organism evidence="8 9">
    <name type="scientific">Lachnospira eligens</name>
    <dbReference type="NCBI Taxonomy" id="39485"/>
    <lineage>
        <taxon>Bacteria</taxon>
        <taxon>Bacillati</taxon>
        <taxon>Bacillota</taxon>
        <taxon>Clostridia</taxon>
        <taxon>Lachnospirales</taxon>
        <taxon>Lachnospiraceae</taxon>
        <taxon>Lachnospira</taxon>
    </lineage>
</organism>
<dbReference type="Pfam" id="PF02086">
    <property type="entry name" value="MethyltransfD12"/>
    <property type="match status" value="1"/>
</dbReference>
<dbReference type="PIRSF" id="PIRSF000398">
    <property type="entry name" value="M_m6A_EcoRV"/>
    <property type="match status" value="1"/>
</dbReference>
<accession>A0A415ME18</accession>
<evidence type="ECO:0000313" key="9">
    <source>
        <dbReference type="Proteomes" id="UP000285201"/>
    </source>
</evidence>
<evidence type="ECO:0000313" key="8">
    <source>
        <dbReference type="EMBL" id="RHL71073.1"/>
    </source>
</evidence>
<dbReference type="PRINTS" id="PR00505">
    <property type="entry name" value="D12N6MTFRASE"/>
</dbReference>
<evidence type="ECO:0000256" key="2">
    <source>
        <dbReference type="ARBA" id="ARBA00011900"/>
    </source>
</evidence>
<evidence type="ECO:0000256" key="1">
    <source>
        <dbReference type="ARBA" id="ARBA00006594"/>
    </source>
</evidence>
<keyword evidence="3 7" id="KW-0489">Methyltransferase</keyword>
<dbReference type="EMBL" id="QROY01000002">
    <property type="protein sequence ID" value="RHL71073.1"/>
    <property type="molecule type" value="Genomic_DNA"/>
</dbReference>
<evidence type="ECO:0000256" key="7">
    <source>
        <dbReference type="RuleBase" id="RU361257"/>
    </source>
</evidence>
<dbReference type="PANTHER" id="PTHR30481">
    <property type="entry name" value="DNA ADENINE METHYLASE"/>
    <property type="match status" value="1"/>
</dbReference>
<comment type="caution">
    <text evidence="8">The sequence shown here is derived from an EMBL/GenBank/DDBJ whole genome shotgun (WGS) entry which is preliminary data.</text>
</comment>
<reference evidence="8 9" key="1">
    <citation type="submission" date="2018-08" db="EMBL/GenBank/DDBJ databases">
        <title>A genome reference for cultivated species of the human gut microbiota.</title>
        <authorList>
            <person name="Zou Y."/>
            <person name="Xue W."/>
            <person name="Luo G."/>
        </authorList>
    </citation>
    <scope>NUCLEOTIDE SEQUENCE [LARGE SCALE GENOMIC DNA]</scope>
    <source>
        <strain evidence="8 9">AF36-7BH</strain>
    </source>
</reference>
<comment type="similarity">
    <text evidence="1 7">Belongs to the N(4)/N(6)-methyltransferase family.</text>
</comment>
<dbReference type="GO" id="GO:0009307">
    <property type="term" value="P:DNA restriction-modification system"/>
    <property type="evidence" value="ECO:0007669"/>
    <property type="project" value="InterPro"/>
</dbReference>
<dbReference type="Gene3D" id="3.40.50.150">
    <property type="entry name" value="Vaccinia Virus protein VP39"/>
    <property type="match status" value="1"/>
</dbReference>
<dbReference type="Gene3D" id="1.10.1020.10">
    <property type="entry name" value="Adenine-specific Methyltransferase, Domain 2"/>
    <property type="match status" value="1"/>
</dbReference>
<dbReference type="GO" id="GO:0009007">
    <property type="term" value="F:site-specific DNA-methyltransferase (adenine-specific) activity"/>
    <property type="evidence" value="ECO:0007669"/>
    <property type="project" value="UniProtKB-UniRule"/>
</dbReference>
<proteinExistence type="inferred from homology"/>
<protein>
    <recommendedName>
        <fullName evidence="2 7">Site-specific DNA-methyltransferase (adenine-specific)</fullName>
        <ecNumber evidence="2 7">2.1.1.72</ecNumber>
    </recommendedName>
</protein>
<dbReference type="InterPro" id="IPR002052">
    <property type="entry name" value="DNA_methylase_N6_adenine_CS"/>
</dbReference>
<dbReference type="InterPro" id="IPR012263">
    <property type="entry name" value="M_m6A_EcoRV"/>
</dbReference>
<dbReference type="GO" id="GO:0043565">
    <property type="term" value="F:sequence-specific DNA binding"/>
    <property type="evidence" value="ECO:0007669"/>
    <property type="project" value="TreeGrafter"/>
</dbReference>
<dbReference type="GO" id="GO:0006298">
    <property type="term" value="P:mismatch repair"/>
    <property type="evidence" value="ECO:0007669"/>
    <property type="project" value="TreeGrafter"/>
</dbReference>
<dbReference type="Proteomes" id="UP000285201">
    <property type="component" value="Unassembled WGS sequence"/>
</dbReference>
<dbReference type="InterPro" id="IPR023095">
    <property type="entry name" value="Ade_MeTrfase_dom_2"/>
</dbReference>
<dbReference type="PANTHER" id="PTHR30481:SF3">
    <property type="entry name" value="DNA ADENINE METHYLASE"/>
    <property type="match status" value="1"/>
</dbReference>
<dbReference type="InterPro" id="IPR012327">
    <property type="entry name" value="MeTrfase_D12"/>
</dbReference>
<evidence type="ECO:0000256" key="5">
    <source>
        <dbReference type="ARBA" id="ARBA00022691"/>
    </source>
</evidence>
<dbReference type="RefSeq" id="WP_118370241.1">
    <property type="nucleotide sequence ID" value="NZ_QROY01000002.1"/>
</dbReference>
<comment type="catalytic activity">
    <reaction evidence="6 7">
        <text>a 2'-deoxyadenosine in DNA + S-adenosyl-L-methionine = an N(6)-methyl-2'-deoxyadenosine in DNA + S-adenosyl-L-homocysteine + H(+)</text>
        <dbReference type="Rhea" id="RHEA:15197"/>
        <dbReference type="Rhea" id="RHEA-COMP:12418"/>
        <dbReference type="Rhea" id="RHEA-COMP:12419"/>
        <dbReference type="ChEBI" id="CHEBI:15378"/>
        <dbReference type="ChEBI" id="CHEBI:57856"/>
        <dbReference type="ChEBI" id="CHEBI:59789"/>
        <dbReference type="ChEBI" id="CHEBI:90615"/>
        <dbReference type="ChEBI" id="CHEBI:90616"/>
        <dbReference type="EC" id="2.1.1.72"/>
    </reaction>
</comment>